<dbReference type="Proteomes" id="UP000199377">
    <property type="component" value="Unassembled WGS sequence"/>
</dbReference>
<evidence type="ECO:0000259" key="7">
    <source>
        <dbReference type="PROSITE" id="PS51352"/>
    </source>
</evidence>
<reference evidence="8 9" key="1">
    <citation type="submission" date="2016-10" db="EMBL/GenBank/DDBJ databases">
        <authorList>
            <person name="de Groot N.N."/>
        </authorList>
    </citation>
    <scope>NUCLEOTIDE SEQUENCE [LARGE SCALE GENOMIC DNA]</scope>
    <source>
        <strain evidence="8 9">CGMCC 1.11030</strain>
    </source>
</reference>
<dbReference type="InterPro" id="IPR036249">
    <property type="entry name" value="Thioredoxin-like_sf"/>
</dbReference>
<dbReference type="EMBL" id="FOQH01000003">
    <property type="protein sequence ID" value="SFH92250.1"/>
    <property type="molecule type" value="Genomic_DNA"/>
</dbReference>
<proteinExistence type="inferred from homology"/>
<evidence type="ECO:0000256" key="4">
    <source>
        <dbReference type="ARBA" id="ARBA00023284"/>
    </source>
</evidence>
<dbReference type="PANTHER" id="PTHR10430">
    <property type="entry name" value="PEROXIREDOXIN"/>
    <property type="match status" value="1"/>
</dbReference>
<sequence length="162" mass="16695">MTIAVGDTLPDATFIAIGPNGPEPKSTSDVFAGRKVALFAVPGAFTPTCSLNHLPSFVNNAEALAAKGIEAIVCVSVNDPFVMKAWGESSGASAAGLHMLADPQAEFTKALGLDFTAPPAGLINRSKRYSMVVEDKVVTAFNLEETPGKAEISSGDAMLAAL</sequence>
<evidence type="ECO:0000313" key="9">
    <source>
        <dbReference type="Proteomes" id="UP000199377"/>
    </source>
</evidence>
<dbReference type="OrthoDB" id="9800621at2"/>
<comment type="function">
    <text evidence="6">Thiol-specific peroxidase that catalyzes the reduction of hydrogen peroxide and organic hydroperoxides to water and alcohols, respectively. Plays a role in cell protection against oxidative stress by detoxifying peroxides.</text>
</comment>
<dbReference type="Gene3D" id="3.40.30.10">
    <property type="entry name" value="Glutaredoxin"/>
    <property type="match status" value="1"/>
</dbReference>
<dbReference type="AlphaFoldDB" id="A0A1I3DZS6"/>
<dbReference type="Pfam" id="PF08534">
    <property type="entry name" value="Redoxin"/>
    <property type="match status" value="1"/>
</dbReference>
<dbReference type="PROSITE" id="PS51352">
    <property type="entry name" value="THIOREDOXIN_2"/>
    <property type="match status" value="1"/>
</dbReference>
<dbReference type="SUPFAM" id="SSF52833">
    <property type="entry name" value="Thioredoxin-like"/>
    <property type="match status" value="1"/>
</dbReference>
<name>A0A1I3DZS6_9RHOB</name>
<feature type="domain" description="Thioredoxin" evidence="7">
    <location>
        <begin position="3"/>
        <end position="162"/>
    </location>
</feature>
<keyword evidence="9" id="KW-1185">Reference proteome</keyword>
<dbReference type="GO" id="GO:0042744">
    <property type="term" value="P:hydrogen peroxide catabolic process"/>
    <property type="evidence" value="ECO:0007669"/>
    <property type="project" value="TreeGrafter"/>
</dbReference>
<dbReference type="PANTHER" id="PTHR10430:SF16">
    <property type="entry name" value="PEROXIREDOXIN-5, MITOCHONDRIAL"/>
    <property type="match status" value="1"/>
</dbReference>
<comment type="similarity">
    <text evidence="6">Belongs to the peroxiredoxin family. Prx5 subfamily.</text>
</comment>
<dbReference type="InterPro" id="IPR013740">
    <property type="entry name" value="Redoxin"/>
</dbReference>
<dbReference type="CDD" id="cd03013">
    <property type="entry name" value="PRX5_like"/>
    <property type="match status" value="1"/>
</dbReference>
<evidence type="ECO:0000256" key="1">
    <source>
        <dbReference type="ARBA" id="ARBA00022559"/>
    </source>
</evidence>
<accession>A0A1I3DZS6</accession>
<evidence type="ECO:0000313" key="8">
    <source>
        <dbReference type="EMBL" id="SFH92250.1"/>
    </source>
</evidence>
<organism evidence="8 9">
    <name type="scientific">Albimonas pacifica</name>
    <dbReference type="NCBI Taxonomy" id="1114924"/>
    <lineage>
        <taxon>Bacteria</taxon>
        <taxon>Pseudomonadati</taxon>
        <taxon>Pseudomonadota</taxon>
        <taxon>Alphaproteobacteria</taxon>
        <taxon>Rhodobacterales</taxon>
        <taxon>Paracoccaceae</taxon>
        <taxon>Albimonas</taxon>
    </lineage>
</organism>
<dbReference type="InterPro" id="IPR037944">
    <property type="entry name" value="PRX5-like"/>
</dbReference>
<dbReference type="GO" id="GO:0034599">
    <property type="term" value="P:cellular response to oxidative stress"/>
    <property type="evidence" value="ECO:0007669"/>
    <property type="project" value="InterPro"/>
</dbReference>
<dbReference type="InterPro" id="IPR013766">
    <property type="entry name" value="Thioredoxin_domain"/>
</dbReference>
<dbReference type="EC" id="1.11.1.27" evidence="6"/>
<dbReference type="FunFam" id="3.40.30.10:FF:000020">
    <property type="entry name" value="Peroxiredoxin"/>
    <property type="match status" value="1"/>
</dbReference>
<feature type="active site" description="Cysteine sulfenic acid (-SOH) intermediate" evidence="5">
    <location>
        <position position="49"/>
    </location>
</feature>
<dbReference type="GO" id="GO:0045454">
    <property type="term" value="P:cell redox homeostasis"/>
    <property type="evidence" value="ECO:0007669"/>
    <property type="project" value="TreeGrafter"/>
</dbReference>
<dbReference type="GO" id="GO:0008379">
    <property type="term" value="F:thioredoxin peroxidase activity"/>
    <property type="evidence" value="ECO:0007669"/>
    <property type="project" value="InterPro"/>
</dbReference>
<evidence type="ECO:0000256" key="2">
    <source>
        <dbReference type="ARBA" id="ARBA00022862"/>
    </source>
</evidence>
<comment type="catalytic activity">
    <reaction evidence="6">
        <text>a hydroperoxide + 2 glutathione = an alcohol + glutathione disulfide + H2O</text>
        <dbReference type="Rhea" id="RHEA:62632"/>
        <dbReference type="ChEBI" id="CHEBI:15377"/>
        <dbReference type="ChEBI" id="CHEBI:30879"/>
        <dbReference type="ChEBI" id="CHEBI:35924"/>
        <dbReference type="ChEBI" id="CHEBI:57925"/>
        <dbReference type="ChEBI" id="CHEBI:58297"/>
        <dbReference type="EC" id="1.11.1.27"/>
    </reaction>
</comment>
<keyword evidence="1 6" id="KW-0575">Peroxidase</keyword>
<keyword evidence="4 6" id="KW-0676">Redox-active center</keyword>
<protein>
    <recommendedName>
        <fullName evidence="6">Glutathione-dependent peroxiredoxin</fullName>
        <ecNumber evidence="6">1.11.1.27</ecNumber>
    </recommendedName>
</protein>
<keyword evidence="3 6" id="KW-0560">Oxidoreductase</keyword>
<dbReference type="RefSeq" id="WP_092858911.1">
    <property type="nucleotide sequence ID" value="NZ_FOQH01000003.1"/>
</dbReference>
<evidence type="ECO:0000256" key="3">
    <source>
        <dbReference type="ARBA" id="ARBA00023002"/>
    </source>
</evidence>
<gene>
    <name evidence="8" type="ORF">SAMN05216258_103106</name>
</gene>
<dbReference type="GO" id="GO:0005737">
    <property type="term" value="C:cytoplasm"/>
    <property type="evidence" value="ECO:0007669"/>
    <property type="project" value="TreeGrafter"/>
</dbReference>
<evidence type="ECO:0000256" key="6">
    <source>
        <dbReference type="RuleBase" id="RU366011"/>
    </source>
</evidence>
<evidence type="ECO:0000256" key="5">
    <source>
        <dbReference type="PIRSR" id="PIRSR637944-1"/>
    </source>
</evidence>
<dbReference type="STRING" id="1114924.SAMN05216258_103106"/>
<keyword evidence="2 6" id="KW-0049">Antioxidant</keyword>